<keyword evidence="3" id="KW-1185">Reference proteome</keyword>
<evidence type="ECO:0000259" key="1">
    <source>
        <dbReference type="Pfam" id="PF12937"/>
    </source>
</evidence>
<dbReference type="AlphaFoldDB" id="A0A9P7XH34"/>
<sequence>MDKTSLVDFPPEIQAMIMSLLDRHELAASVRVSQAWNKAFTPLLWRHVEDPLQECRSRSAAYMAALNGGLKRNGAFIQTLRLVTDTLYMDYFLEMCPPTFPLLTSLWIDGVINGDEDDLIALLDRCTAGLKKVIYCLRDKSWGCFEFDTASSALIKHADTLEVFRLEGDYVSGGKPINRLLCSLPNLKEFCFHGDGTVGRGGALDANEVAKSDWVCSNLEVFGCEIGNIPRPDITRKIDGQPANERVKSGTPQESMDLQRQIYAKLAKFTKLRKLSLGFPGTLSTGNMNNILQFDCLAMTLENGLDLLKDLKGLEEVELYYLEFGNRDYVEEEEWMKANWPKAFVGRSYHFSEMATDSENDTDSEDDFDGAWGPYGDTYVGFESSSEHNSDSDYF</sequence>
<gene>
    <name evidence="2" type="ORF">KI688_007543</name>
</gene>
<protein>
    <recommendedName>
        <fullName evidence="1">F-box domain-containing protein</fullName>
    </recommendedName>
</protein>
<proteinExistence type="predicted"/>
<reference evidence="2" key="1">
    <citation type="submission" date="2021-06" db="EMBL/GenBank/DDBJ databases">
        <title>Genome Sequence of Mortierella hyaline Strain SCG-10, a Cold-Adapted, Nitrate-Reducing Fungus Isolated from Soil in Minnesota, USA.</title>
        <authorList>
            <person name="Aldossari N."/>
        </authorList>
    </citation>
    <scope>NUCLEOTIDE SEQUENCE</scope>
    <source>
        <strain evidence="2">SCG-10</strain>
    </source>
</reference>
<comment type="caution">
    <text evidence="2">The sequence shown here is derived from an EMBL/GenBank/DDBJ whole genome shotgun (WGS) entry which is preliminary data.</text>
</comment>
<evidence type="ECO:0000313" key="3">
    <source>
        <dbReference type="Proteomes" id="UP000707451"/>
    </source>
</evidence>
<dbReference type="SUPFAM" id="SSF81383">
    <property type="entry name" value="F-box domain"/>
    <property type="match status" value="1"/>
</dbReference>
<dbReference type="OrthoDB" id="2383137at2759"/>
<dbReference type="Pfam" id="PF12937">
    <property type="entry name" value="F-box-like"/>
    <property type="match status" value="1"/>
</dbReference>
<dbReference type="Proteomes" id="UP000707451">
    <property type="component" value="Unassembled WGS sequence"/>
</dbReference>
<accession>A0A9P7XH34</accession>
<evidence type="ECO:0000313" key="2">
    <source>
        <dbReference type="EMBL" id="KAG9061205.1"/>
    </source>
</evidence>
<dbReference type="InterPro" id="IPR001810">
    <property type="entry name" value="F-box_dom"/>
</dbReference>
<dbReference type="EMBL" id="JAHRHY010000025">
    <property type="protein sequence ID" value="KAG9061205.1"/>
    <property type="molecule type" value="Genomic_DNA"/>
</dbReference>
<feature type="domain" description="F-box" evidence="1">
    <location>
        <begin position="10"/>
        <end position="48"/>
    </location>
</feature>
<organism evidence="2 3">
    <name type="scientific">Linnemannia hyalina</name>
    <dbReference type="NCBI Taxonomy" id="64524"/>
    <lineage>
        <taxon>Eukaryota</taxon>
        <taxon>Fungi</taxon>
        <taxon>Fungi incertae sedis</taxon>
        <taxon>Mucoromycota</taxon>
        <taxon>Mortierellomycotina</taxon>
        <taxon>Mortierellomycetes</taxon>
        <taxon>Mortierellales</taxon>
        <taxon>Mortierellaceae</taxon>
        <taxon>Linnemannia</taxon>
    </lineage>
</organism>
<name>A0A9P7XH34_9FUNG</name>
<dbReference type="InterPro" id="IPR036047">
    <property type="entry name" value="F-box-like_dom_sf"/>
</dbReference>